<evidence type="ECO:0000256" key="2">
    <source>
        <dbReference type="ARBA" id="ARBA00009215"/>
    </source>
</evidence>
<evidence type="ECO:0000256" key="4">
    <source>
        <dbReference type="ARBA" id="ARBA00022448"/>
    </source>
</evidence>
<evidence type="ECO:0000256" key="8">
    <source>
        <dbReference type="ARBA" id="ARBA00031340"/>
    </source>
</evidence>
<feature type="region of interest" description="Disordered" evidence="9">
    <location>
        <begin position="437"/>
        <end position="460"/>
    </location>
</feature>
<keyword evidence="4" id="KW-0813">Transport</keyword>
<dbReference type="Proteomes" id="UP001281003">
    <property type="component" value="Unassembled WGS sequence"/>
</dbReference>
<evidence type="ECO:0000256" key="9">
    <source>
        <dbReference type="SAM" id="MobiDB-lite"/>
    </source>
</evidence>
<organism evidence="11 12">
    <name type="scientific">Sordaria brevicollis</name>
    <dbReference type="NCBI Taxonomy" id="83679"/>
    <lineage>
        <taxon>Eukaryota</taxon>
        <taxon>Fungi</taxon>
        <taxon>Dikarya</taxon>
        <taxon>Ascomycota</taxon>
        <taxon>Pezizomycotina</taxon>
        <taxon>Sordariomycetes</taxon>
        <taxon>Sordariomycetidae</taxon>
        <taxon>Sordariales</taxon>
        <taxon>Sordariaceae</taxon>
        <taxon>Sordaria</taxon>
    </lineage>
</organism>
<feature type="compositionally biased region" description="Polar residues" evidence="9">
    <location>
        <begin position="8"/>
        <end position="18"/>
    </location>
</feature>
<name>A0AAE0PDU6_SORBR</name>
<comment type="subcellular location">
    <subcellularLocation>
        <location evidence="1">Golgi apparatus membrane</location>
        <topology evidence="1">Peripheral membrane protein</topology>
    </subcellularLocation>
</comment>
<dbReference type="EMBL" id="JAUTDP010000007">
    <property type="protein sequence ID" value="KAK3398009.1"/>
    <property type="molecule type" value="Genomic_DNA"/>
</dbReference>
<dbReference type="InterPro" id="IPR013167">
    <property type="entry name" value="COG4_M"/>
</dbReference>
<feature type="domain" description="COG4 transport protein middle alpha-helical bundle" evidence="10">
    <location>
        <begin position="262"/>
        <end position="615"/>
    </location>
</feature>
<reference evidence="11" key="2">
    <citation type="submission" date="2023-07" db="EMBL/GenBank/DDBJ databases">
        <authorList>
            <consortium name="Lawrence Berkeley National Laboratory"/>
            <person name="Haridas S."/>
            <person name="Hensen N."/>
            <person name="Bonometti L."/>
            <person name="Westerberg I."/>
            <person name="Brannstrom I.O."/>
            <person name="Guillou S."/>
            <person name="Cros-Aarteil S."/>
            <person name="Calhoun S."/>
            <person name="Kuo A."/>
            <person name="Mondo S."/>
            <person name="Pangilinan J."/>
            <person name="Riley R."/>
            <person name="LaButti K."/>
            <person name="Andreopoulos B."/>
            <person name="Lipzen A."/>
            <person name="Chen C."/>
            <person name="Yanf M."/>
            <person name="Daum C."/>
            <person name="Ng V."/>
            <person name="Clum A."/>
            <person name="Steindorff A."/>
            <person name="Ohm R."/>
            <person name="Martin F."/>
            <person name="Silar P."/>
            <person name="Natvig D."/>
            <person name="Lalanne C."/>
            <person name="Gautier V."/>
            <person name="Ament-velasquez S.L."/>
            <person name="Kruys A."/>
            <person name="Hutchinson M.I."/>
            <person name="Powell A.J."/>
            <person name="Barry K."/>
            <person name="Miller A.N."/>
            <person name="Grigoriev I.V."/>
            <person name="Debuchy R."/>
            <person name="Gladieux P."/>
            <person name="Thoren M.H."/>
            <person name="Johannesson H."/>
        </authorList>
    </citation>
    <scope>NUCLEOTIDE SEQUENCE</scope>
    <source>
        <strain evidence="11">FGSC 1904</strain>
    </source>
</reference>
<keyword evidence="7" id="KW-0472">Membrane</keyword>
<evidence type="ECO:0000256" key="3">
    <source>
        <dbReference type="ARBA" id="ARBA00020975"/>
    </source>
</evidence>
<dbReference type="GO" id="GO:0000139">
    <property type="term" value="C:Golgi membrane"/>
    <property type="evidence" value="ECO:0007669"/>
    <property type="project" value="UniProtKB-SubCell"/>
</dbReference>
<evidence type="ECO:0000313" key="12">
    <source>
        <dbReference type="Proteomes" id="UP001281003"/>
    </source>
</evidence>
<dbReference type="GO" id="GO:0015031">
    <property type="term" value="P:protein transport"/>
    <property type="evidence" value="ECO:0007669"/>
    <property type="project" value="UniProtKB-KW"/>
</dbReference>
<dbReference type="SMART" id="SM00762">
    <property type="entry name" value="Cog4"/>
    <property type="match status" value="1"/>
</dbReference>
<dbReference type="InterPro" id="IPR048680">
    <property type="entry name" value="COG4_N"/>
</dbReference>
<dbReference type="InterPro" id="IPR048682">
    <property type="entry name" value="COG4"/>
</dbReference>
<dbReference type="Pfam" id="PF08318">
    <property type="entry name" value="COG4_m"/>
    <property type="match status" value="1"/>
</dbReference>
<evidence type="ECO:0000259" key="10">
    <source>
        <dbReference type="SMART" id="SM00762"/>
    </source>
</evidence>
<accession>A0AAE0PDU6</accession>
<dbReference type="PANTHER" id="PTHR24016">
    <property type="entry name" value="CONSERVED OLIGOMERIC GOLGI COMPLEX SUBUNIT 4"/>
    <property type="match status" value="1"/>
</dbReference>
<dbReference type="Pfam" id="PF20662">
    <property type="entry name" value="COG4_C"/>
    <property type="match status" value="1"/>
</dbReference>
<keyword evidence="5" id="KW-0653">Protein transport</keyword>
<dbReference type="InterPro" id="IPR048684">
    <property type="entry name" value="COG4_C"/>
</dbReference>
<feature type="compositionally biased region" description="Low complexity" evidence="9">
    <location>
        <begin position="20"/>
        <end position="54"/>
    </location>
</feature>
<comment type="caution">
    <text evidence="11">The sequence shown here is derived from an EMBL/GenBank/DDBJ whole genome shotgun (WGS) entry which is preliminary data.</text>
</comment>
<evidence type="ECO:0000256" key="7">
    <source>
        <dbReference type="ARBA" id="ARBA00023136"/>
    </source>
</evidence>
<protein>
    <recommendedName>
        <fullName evidence="3">Conserved oligomeric Golgi complex subunit 4</fullName>
    </recommendedName>
    <alternativeName>
        <fullName evidence="8">Component of oligomeric Golgi complex 4</fullName>
    </alternativeName>
</protein>
<evidence type="ECO:0000256" key="1">
    <source>
        <dbReference type="ARBA" id="ARBA00004395"/>
    </source>
</evidence>
<gene>
    <name evidence="11" type="ORF">B0T20DRAFT_439648</name>
</gene>
<keyword evidence="6" id="KW-0333">Golgi apparatus</keyword>
<keyword evidence="12" id="KW-1185">Reference proteome</keyword>
<dbReference type="Gene3D" id="1.20.58.1970">
    <property type="match status" value="1"/>
</dbReference>
<proteinExistence type="inferred from homology"/>
<dbReference type="PANTHER" id="PTHR24016:SF0">
    <property type="entry name" value="CONSERVED OLIGOMERIC GOLGI COMPLEX SUBUNIT 4"/>
    <property type="match status" value="1"/>
</dbReference>
<feature type="region of interest" description="Disordered" evidence="9">
    <location>
        <begin position="1"/>
        <end position="54"/>
    </location>
</feature>
<comment type="similarity">
    <text evidence="2">Belongs to the COG4 family.</text>
</comment>
<reference evidence="11" key="1">
    <citation type="journal article" date="2023" name="Mol. Phylogenet. Evol.">
        <title>Genome-scale phylogeny and comparative genomics of the fungal order Sordariales.</title>
        <authorList>
            <person name="Hensen N."/>
            <person name="Bonometti L."/>
            <person name="Westerberg I."/>
            <person name="Brannstrom I.O."/>
            <person name="Guillou S."/>
            <person name="Cros-Aarteil S."/>
            <person name="Calhoun S."/>
            <person name="Haridas S."/>
            <person name="Kuo A."/>
            <person name="Mondo S."/>
            <person name="Pangilinan J."/>
            <person name="Riley R."/>
            <person name="LaButti K."/>
            <person name="Andreopoulos B."/>
            <person name="Lipzen A."/>
            <person name="Chen C."/>
            <person name="Yan M."/>
            <person name="Daum C."/>
            <person name="Ng V."/>
            <person name="Clum A."/>
            <person name="Steindorff A."/>
            <person name="Ohm R.A."/>
            <person name="Martin F."/>
            <person name="Silar P."/>
            <person name="Natvig D.O."/>
            <person name="Lalanne C."/>
            <person name="Gautier V."/>
            <person name="Ament-Velasquez S.L."/>
            <person name="Kruys A."/>
            <person name="Hutchinson M.I."/>
            <person name="Powell A.J."/>
            <person name="Barry K."/>
            <person name="Miller A.N."/>
            <person name="Grigoriev I.V."/>
            <person name="Debuchy R."/>
            <person name="Gladieux P."/>
            <person name="Hiltunen Thoren M."/>
            <person name="Johannesson H."/>
        </authorList>
    </citation>
    <scope>NUCLEOTIDE SEQUENCE</scope>
    <source>
        <strain evidence="11">FGSC 1904</strain>
    </source>
</reference>
<evidence type="ECO:0000313" key="11">
    <source>
        <dbReference type="EMBL" id="KAK3398009.1"/>
    </source>
</evidence>
<evidence type="ECO:0000256" key="5">
    <source>
        <dbReference type="ARBA" id="ARBA00022927"/>
    </source>
</evidence>
<dbReference type="AlphaFoldDB" id="A0AAE0PDU6"/>
<sequence>MSALPNGVDTTASSSKMPSTAPTITAATTTARGTPTGAISNNITNSSLSITNPTNKSYDKTAPLSLQLPIRNITYSQNGGSNTDPNTAAAAAGAVDPALAALRTASSASDIRSTLAALHARESSLTTRLSAVLASHQDLARSLSRLDNLRAGLGSQVIAARSVSNNMLAGAADTASHLSSRVRQLDLEKQRVEDTLRVVEQVAELKACVAGVVGSMGAPQDWEAAAGYIARAARVPEEIVRSGFAAAVVPTVEVPDAPWVTLENARESLCVLFLREFWKAANEDDPAKITRFFKLFPLIGRGDVGLDAYGQYVCQGVADRARAILKDGVGALGGAGADAPATLRPKKDGIFYANALNLLFGHITQIVDGHGGLVERHYGGGKMIKVIERLQGEADVQGGIIVDSWSDERGVDRALTDVKSYPFSFLVQSFLPQNRGFGAPPRLNSPAPGTDGRNSEDEGVSMREVDALLSEIAIMLSRWSAYSHLLAQKCMEPGAQEDAPLTMPEVLAKSNLSRKVSGKLVQPYNVLTTFFFRRSVEKAFQLDEWPSGLSLRMSKPIDSSPPFIISAVEDVMYIANTVIIRSISTSQRGVIDSVLPTISSLLGSDFVGMIQRKMRDECYPKPVIQGGFPPEDKIVQFIVLINSLDMAEEYLTRIITGILTPGEQSVNGGTAAPSQASSLKNSFPFRNDLKEVTTRLNNLHHSFTAKATELLSEGIKVLFSQVVRPRLRPILSDTFRDADYTMTEEELLDLCAANDENEDDVLEQVTRRFEEGWDALMKPIARLMTPKTFTTVLDHTAQHLARWLEKRVWSYAGSQTRGASPYGAIRMERDFSGIIGTISKGNYAVREVFGRTLQILMVANMEDEEWEELIVTDGATGEDGEDAMLWVLSEDERRKARTIVRVA</sequence>
<evidence type="ECO:0000256" key="6">
    <source>
        <dbReference type="ARBA" id="ARBA00023034"/>
    </source>
</evidence>
<dbReference type="Pfam" id="PF20663">
    <property type="entry name" value="COG4_N"/>
    <property type="match status" value="1"/>
</dbReference>